<keyword evidence="3" id="KW-1185">Reference proteome</keyword>
<name>A0A4V6S126_9APHY</name>
<comment type="caution">
    <text evidence="2">The sequence shown here is derived from an EMBL/GenBank/DDBJ whole genome shotgun (WGS) entry which is preliminary data.</text>
</comment>
<feature type="region of interest" description="Disordered" evidence="1">
    <location>
        <begin position="78"/>
        <end position="160"/>
    </location>
</feature>
<dbReference type="AlphaFoldDB" id="A0A4V6S126"/>
<sequence length="276" mass="30429">MPGDPLDFYGKSSEDADNFIQAIHKIARDNGRSHDPEWMADLANVAFKGSARRWFNTLTFEQKHDWEKLEEALLQKYSSSDPATDPSNPISNPNVNLPNPISGPNTNPWNPIPGPNTNPWNPTSGPGPNINPSNPLSGSGNYPPNSNPTSDSNPNTGSQNTITRRVKFVVKHDGINLNDIFYFDKDYIPGSLAYLLTRKPKDALIVNYTVVQGEAYGTLAIDALVRTSGRFVFCKSVDGVLDARTLSRPTCSWDFRGPYLSYISREFVIAAGKAPQ</sequence>
<dbReference type="Proteomes" id="UP000309038">
    <property type="component" value="Unassembled WGS sequence"/>
</dbReference>
<gene>
    <name evidence="2" type="ORF">EW026_g553</name>
</gene>
<feature type="compositionally biased region" description="Polar residues" evidence="1">
    <location>
        <begin position="78"/>
        <end position="109"/>
    </location>
</feature>
<evidence type="ECO:0000256" key="1">
    <source>
        <dbReference type="SAM" id="MobiDB-lite"/>
    </source>
</evidence>
<accession>A0A4V6S126</accession>
<feature type="compositionally biased region" description="Low complexity" evidence="1">
    <location>
        <begin position="121"/>
        <end position="158"/>
    </location>
</feature>
<organism evidence="2 3">
    <name type="scientific">Hermanssonia centrifuga</name>
    <dbReference type="NCBI Taxonomy" id="98765"/>
    <lineage>
        <taxon>Eukaryota</taxon>
        <taxon>Fungi</taxon>
        <taxon>Dikarya</taxon>
        <taxon>Basidiomycota</taxon>
        <taxon>Agaricomycotina</taxon>
        <taxon>Agaricomycetes</taxon>
        <taxon>Polyporales</taxon>
        <taxon>Meruliaceae</taxon>
        <taxon>Hermanssonia</taxon>
    </lineage>
</organism>
<reference evidence="2 3" key="1">
    <citation type="submission" date="2019-02" db="EMBL/GenBank/DDBJ databases">
        <title>Genome sequencing of the rare red list fungi Phlebia centrifuga.</title>
        <authorList>
            <person name="Buettner E."/>
            <person name="Kellner H."/>
        </authorList>
    </citation>
    <scope>NUCLEOTIDE SEQUENCE [LARGE SCALE GENOMIC DNA]</scope>
    <source>
        <strain evidence="2 3">DSM 108282</strain>
    </source>
</reference>
<protein>
    <recommendedName>
        <fullName evidence="4">Retrotransposon gag domain-containing protein</fullName>
    </recommendedName>
</protein>
<evidence type="ECO:0000313" key="3">
    <source>
        <dbReference type="Proteomes" id="UP000309038"/>
    </source>
</evidence>
<evidence type="ECO:0008006" key="4">
    <source>
        <dbReference type="Google" id="ProtNLM"/>
    </source>
</evidence>
<proteinExistence type="predicted"/>
<dbReference type="EMBL" id="SGPJ01000008">
    <property type="protein sequence ID" value="THH02253.1"/>
    <property type="molecule type" value="Genomic_DNA"/>
</dbReference>
<evidence type="ECO:0000313" key="2">
    <source>
        <dbReference type="EMBL" id="THH02253.1"/>
    </source>
</evidence>